<comment type="similarity">
    <text evidence="3">Belongs to the mitochondrial carrier (TC 2.A.29) family.</text>
</comment>
<evidence type="ECO:0000256" key="13">
    <source>
        <dbReference type="ARBA" id="ARBA00023136"/>
    </source>
</evidence>
<evidence type="ECO:0000256" key="6">
    <source>
        <dbReference type="ARBA" id="ARBA00022692"/>
    </source>
</evidence>
<dbReference type="PANTHER" id="PTHR24089">
    <property type="entry name" value="SOLUTE CARRIER FAMILY 25"/>
    <property type="match status" value="1"/>
</dbReference>
<keyword evidence="7" id="KW-0479">Metal-binding</keyword>
<dbReference type="EMBL" id="MSFO01000003">
    <property type="protein sequence ID" value="PLB51093.1"/>
    <property type="molecule type" value="Genomic_DNA"/>
</dbReference>
<keyword evidence="8" id="KW-0677">Repeat</keyword>
<evidence type="ECO:0000313" key="17">
    <source>
        <dbReference type="Proteomes" id="UP000234275"/>
    </source>
</evidence>
<dbReference type="Pfam" id="PF00036">
    <property type="entry name" value="EF-hand_1"/>
    <property type="match status" value="1"/>
</dbReference>
<evidence type="ECO:0000256" key="12">
    <source>
        <dbReference type="ARBA" id="ARBA00023128"/>
    </source>
</evidence>
<keyword evidence="13 14" id="KW-0472">Membrane</keyword>
<dbReference type="InterPro" id="IPR018247">
    <property type="entry name" value="EF_Hand_1_Ca_BS"/>
</dbReference>
<dbReference type="GO" id="GO:0005743">
    <property type="term" value="C:mitochondrial inner membrane"/>
    <property type="evidence" value="ECO:0007669"/>
    <property type="project" value="UniProtKB-SubCell"/>
</dbReference>
<dbReference type="PROSITE" id="PS50920">
    <property type="entry name" value="SOLCAR"/>
    <property type="match status" value="3"/>
</dbReference>
<dbReference type="AlphaFoldDB" id="A0A2I2GDZ0"/>
<evidence type="ECO:0000256" key="10">
    <source>
        <dbReference type="ARBA" id="ARBA00022837"/>
    </source>
</evidence>
<keyword evidence="12" id="KW-0496">Mitochondrion</keyword>
<evidence type="ECO:0000256" key="14">
    <source>
        <dbReference type="PROSITE-ProRule" id="PRU00282"/>
    </source>
</evidence>
<reference evidence="16 17" key="1">
    <citation type="submission" date="2016-12" db="EMBL/GenBank/DDBJ databases">
        <title>The genomes of Aspergillus section Nigri reveals drivers in fungal speciation.</title>
        <authorList>
            <consortium name="DOE Joint Genome Institute"/>
            <person name="Vesth T.C."/>
            <person name="Nybo J."/>
            <person name="Theobald S."/>
            <person name="Brandl J."/>
            <person name="Frisvad J.C."/>
            <person name="Nielsen K.F."/>
            <person name="Lyhne E.K."/>
            <person name="Kogle M.E."/>
            <person name="Kuo A."/>
            <person name="Riley R."/>
            <person name="Clum A."/>
            <person name="Nolan M."/>
            <person name="Lipzen A."/>
            <person name="Salamov A."/>
            <person name="Henrissat B."/>
            <person name="Wiebenga A."/>
            <person name="De Vries R.P."/>
            <person name="Grigoriev I.V."/>
            <person name="Mortensen U.H."/>
            <person name="Andersen M.R."/>
            <person name="Baker S.E."/>
        </authorList>
    </citation>
    <scope>NUCLEOTIDE SEQUENCE [LARGE SCALE GENOMIC DNA]</scope>
    <source>
        <strain evidence="16 17">IBT 23096</strain>
    </source>
</reference>
<dbReference type="RefSeq" id="XP_024706395.1">
    <property type="nucleotide sequence ID" value="XM_024853166.1"/>
</dbReference>
<dbReference type="SUPFAM" id="SSF47473">
    <property type="entry name" value="EF-hand"/>
    <property type="match status" value="1"/>
</dbReference>
<dbReference type="GeneID" id="36560864"/>
<dbReference type="FunFam" id="1.50.40.10:FF:000016">
    <property type="entry name" value="Solute carrier family 25 member 23"/>
    <property type="match status" value="1"/>
</dbReference>
<dbReference type="PROSITE" id="PS00018">
    <property type="entry name" value="EF_HAND_1"/>
    <property type="match status" value="3"/>
</dbReference>
<dbReference type="VEuPathDB" id="FungiDB:P170DRAFT_474641"/>
<name>A0A2I2GDZ0_9EURO</name>
<keyword evidence="6 14" id="KW-0812">Transmembrane</keyword>
<dbReference type="CDD" id="cd00051">
    <property type="entry name" value="EFh"/>
    <property type="match status" value="1"/>
</dbReference>
<dbReference type="Gene3D" id="1.10.238.10">
    <property type="entry name" value="EF-hand"/>
    <property type="match status" value="1"/>
</dbReference>
<dbReference type="STRING" id="1392250.A0A2I2GDZ0"/>
<accession>A0A2I2GDZ0</accession>
<dbReference type="Gene3D" id="1.50.40.10">
    <property type="entry name" value="Mitochondrial carrier domain"/>
    <property type="match status" value="1"/>
</dbReference>
<dbReference type="SUPFAM" id="SSF103506">
    <property type="entry name" value="Mitochondrial carrier"/>
    <property type="match status" value="1"/>
</dbReference>
<dbReference type="Proteomes" id="UP000234275">
    <property type="component" value="Unassembled WGS sequence"/>
</dbReference>
<comment type="caution">
    <text evidence="16">The sequence shown here is derived from an EMBL/GenBank/DDBJ whole genome shotgun (WGS) entry which is preliminary data.</text>
</comment>
<keyword evidence="9" id="KW-0999">Mitochondrion inner membrane</keyword>
<feature type="domain" description="EF-hand" evidence="15">
    <location>
        <begin position="73"/>
        <end position="108"/>
    </location>
</feature>
<feature type="domain" description="EF-hand" evidence="15">
    <location>
        <begin position="140"/>
        <end position="175"/>
    </location>
</feature>
<dbReference type="GO" id="GO:0005509">
    <property type="term" value="F:calcium ion binding"/>
    <property type="evidence" value="ECO:0007669"/>
    <property type="project" value="InterPro"/>
</dbReference>
<dbReference type="Pfam" id="PF13499">
    <property type="entry name" value="EF-hand_7"/>
    <property type="match status" value="1"/>
</dbReference>
<evidence type="ECO:0000313" key="16">
    <source>
        <dbReference type="EMBL" id="PLB51093.1"/>
    </source>
</evidence>
<dbReference type="InterPro" id="IPR018108">
    <property type="entry name" value="MCP_transmembrane"/>
</dbReference>
<feature type="repeat" description="Solcar" evidence="14">
    <location>
        <begin position="518"/>
        <end position="607"/>
    </location>
</feature>
<dbReference type="Pfam" id="PF00153">
    <property type="entry name" value="Mito_carr"/>
    <property type="match status" value="3"/>
</dbReference>
<feature type="repeat" description="Solcar" evidence="14">
    <location>
        <begin position="415"/>
        <end position="500"/>
    </location>
</feature>
<organism evidence="16 17">
    <name type="scientific">Aspergillus steynii IBT 23096</name>
    <dbReference type="NCBI Taxonomy" id="1392250"/>
    <lineage>
        <taxon>Eukaryota</taxon>
        <taxon>Fungi</taxon>
        <taxon>Dikarya</taxon>
        <taxon>Ascomycota</taxon>
        <taxon>Pezizomycotina</taxon>
        <taxon>Eurotiomycetes</taxon>
        <taxon>Eurotiomycetidae</taxon>
        <taxon>Eurotiales</taxon>
        <taxon>Aspergillaceae</taxon>
        <taxon>Aspergillus</taxon>
        <taxon>Aspergillus subgen. Circumdati</taxon>
    </lineage>
</organism>
<dbReference type="GO" id="GO:0055085">
    <property type="term" value="P:transmembrane transport"/>
    <property type="evidence" value="ECO:0007669"/>
    <property type="project" value="InterPro"/>
</dbReference>
<keyword evidence="17" id="KW-1185">Reference proteome</keyword>
<dbReference type="InterPro" id="IPR002067">
    <property type="entry name" value="MCP"/>
</dbReference>
<evidence type="ECO:0000256" key="9">
    <source>
        <dbReference type="ARBA" id="ARBA00022792"/>
    </source>
</evidence>
<dbReference type="PRINTS" id="PR00926">
    <property type="entry name" value="MITOCARRIER"/>
</dbReference>
<sequence>MAPDESKDERDLRVAKLWERLGVPRDGRLDLNGLKKGLKKIDHREHDLQMWFPCISAAPPTDPMTSVWIALKNADSMLRNVMKSVDTNGDGYIDHSEFRAFVDHTEHGLWGLFQSIDRNRNGEIDKHELKSAFANAEVTVSNAKLDEFFADVDTNSDGVISYAEWRDFLLLLPAYSSSNLHAVLSYYTATGNLNPEGDVHINDLQGLGTDHSFPSRYILAIKNLLYYIFPVHALATLIPSAYAEAGGVSAPGPVFDHETAPLDGDFDLEWLPIPRTVAMWMSFRYYERKLTENTPQLGYFIAGGIAGAVSRTATAPLDRLKVYLIAQTGVQTAAVRAAKDGAPLKAAGTASKTLADAIKELWRAGGIRSLFAGNGLNVVKVMPESAIKFGAYESAKRAFARLEGHGDTKRLAPTSQFLSGGCGGMVAQCFVYPLDTLKFRMQCETVEGGLKGNQLIAATARKVLNKHGPFGFFRGLPLGLMGMFPYAAIDLTTFEYLKRGLLARKARAHHCHEDDVPLNNFTTGAIGALSGGLSASVVYPLNVLRTRMQAQGTILHPATYNSIGEVARKTIQAEGFRGFYKGLTPNLLKVAPAVSISYVVYENAKRMLGLR</sequence>
<dbReference type="InterPro" id="IPR023395">
    <property type="entry name" value="MCP_dom_sf"/>
</dbReference>
<gene>
    <name evidence="16" type="ORF">P170DRAFT_474641</name>
</gene>
<evidence type="ECO:0000256" key="8">
    <source>
        <dbReference type="ARBA" id="ARBA00022737"/>
    </source>
</evidence>
<evidence type="ECO:0000256" key="11">
    <source>
        <dbReference type="ARBA" id="ARBA00022989"/>
    </source>
</evidence>
<evidence type="ECO:0000256" key="5">
    <source>
        <dbReference type="ARBA" id="ARBA00022448"/>
    </source>
</evidence>
<keyword evidence="10" id="KW-0106">Calcium</keyword>
<feature type="domain" description="EF-hand" evidence="15">
    <location>
        <begin position="112"/>
        <end position="139"/>
    </location>
</feature>
<feature type="repeat" description="Solcar" evidence="14">
    <location>
        <begin position="294"/>
        <end position="398"/>
    </location>
</feature>
<evidence type="ECO:0000256" key="1">
    <source>
        <dbReference type="ARBA" id="ARBA00002238"/>
    </source>
</evidence>
<evidence type="ECO:0000256" key="3">
    <source>
        <dbReference type="ARBA" id="ARBA00006375"/>
    </source>
</evidence>
<dbReference type="OrthoDB" id="270584at2759"/>
<comment type="function">
    <text evidence="1">Mitochondrial transporter that mediates uptake of thiamine pyrophosphate (ThPP) into mitochondria.</text>
</comment>
<dbReference type="InterPro" id="IPR011992">
    <property type="entry name" value="EF-hand-dom_pair"/>
</dbReference>
<dbReference type="SMART" id="SM00054">
    <property type="entry name" value="EFh"/>
    <property type="match status" value="4"/>
</dbReference>
<evidence type="ECO:0000256" key="4">
    <source>
        <dbReference type="ARBA" id="ARBA00021935"/>
    </source>
</evidence>
<evidence type="ECO:0000259" key="15">
    <source>
        <dbReference type="PROSITE" id="PS50222"/>
    </source>
</evidence>
<dbReference type="PROSITE" id="PS50222">
    <property type="entry name" value="EF_HAND_2"/>
    <property type="match status" value="3"/>
</dbReference>
<comment type="subcellular location">
    <subcellularLocation>
        <location evidence="2">Mitochondrion inner membrane</location>
        <topology evidence="2">Multi-pass membrane protein</topology>
    </subcellularLocation>
</comment>
<proteinExistence type="inferred from homology"/>
<protein>
    <recommendedName>
        <fullName evidence="4">Mitochondrial thiamine pyrophosphate carrier 1</fullName>
    </recommendedName>
</protein>
<keyword evidence="5" id="KW-0813">Transport</keyword>
<evidence type="ECO:0000256" key="2">
    <source>
        <dbReference type="ARBA" id="ARBA00004448"/>
    </source>
</evidence>
<keyword evidence="11" id="KW-1133">Transmembrane helix</keyword>
<evidence type="ECO:0000256" key="7">
    <source>
        <dbReference type="ARBA" id="ARBA00022723"/>
    </source>
</evidence>
<dbReference type="InterPro" id="IPR002048">
    <property type="entry name" value="EF_hand_dom"/>
</dbReference>